<evidence type="ECO:0000313" key="3">
    <source>
        <dbReference type="EMBL" id="UPT23166.1"/>
    </source>
</evidence>
<proteinExistence type="inferred from homology"/>
<organism evidence="3 4">
    <name type="scientific">Thermobifida alba</name>
    <name type="common">Thermomonospora alba</name>
    <dbReference type="NCBI Taxonomy" id="53522"/>
    <lineage>
        <taxon>Bacteria</taxon>
        <taxon>Bacillati</taxon>
        <taxon>Actinomycetota</taxon>
        <taxon>Actinomycetes</taxon>
        <taxon>Streptosporangiales</taxon>
        <taxon>Nocardiopsidaceae</taxon>
        <taxon>Thermobifida</taxon>
    </lineage>
</organism>
<dbReference type="InterPro" id="IPR011335">
    <property type="entry name" value="Restrct_endonuc-II-like"/>
</dbReference>
<dbReference type="Pfam" id="PF02021">
    <property type="entry name" value="UPF0102"/>
    <property type="match status" value="1"/>
</dbReference>
<dbReference type="HAMAP" id="MF_00048">
    <property type="entry name" value="UPF0102"/>
    <property type="match status" value="1"/>
</dbReference>
<sequence>MREVVRVRTRSRSADRRQELGRRGEELAADYLTRTGLRVLHRNWRCRAGEVDIIARQGRTLVVVEVKTRSGRRFGTPTEAVDEAKRARLRALGHRWAREHGHPARIRVDVLGLLVLPGDRWFLRHQRGVA</sequence>
<dbReference type="EMBL" id="CP051627">
    <property type="protein sequence ID" value="UPT23166.1"/>
    <property type="molecule type" value="Genomic_DNA"/>
</dbReference>
<dbReference type="PANTHER" id="PTHR34039">
    <property type="entry name" value="UPF0102 PROTEIN YRAN"/>
    <property type="match status" value="1"/>
</dbReference>
<dbReference type="NCBIfam" id="NF009150">
    <property type="entry name" value="PRK12497.1-3"/>
    <property type="match status" value="1"/>
</dbReference>
<evidence type="ECO:0000256" key="1">
    <source>
        <dbReference type="ARBA" id="ARBA00006738"/>
    </source>
</evidence>
<name>A0ABY4L8F1_THEAE</name>
<dbReference type="CDD" id="cd20736">
    <property type="entry name" value="PoNe_Nuclease"/>
    <property type="match status" value="1"/>
</dbReference>
<protein>
    <recommendedName>
        <fullName evidence="2">UPF0102 protein FOF52_21315</fullName>
    </recommendedName>
</protein>
<dbReference type="InterPro" id="IPR003509">
    <property type="entry name" value="UPF0102_YraN-like"/>
</dbReference>
<dbReference type="NCBIfam" id="NF009154">
    <property type="entry name" value="PRK12497.3-3"/>
    <property type="match status" value="1"/>
</dbReference>
<dbReference type="SUPFAM" id="SSF52980">
    <property type="entry name" value="Restriction endonuclease-like"/>
    <property type="match status" value="1"/>
</dbReference>
<comment type="similarity">
    <text evidence="1 2">Belongs to the UPF0102 family.</text>
</comment>
<accession>A0ABY4L8F1</accession>
<dbReference type="Proteomes" id="UP000832041">
    <property type="component" value="Chromosome"/>
</dbReference>
<dbReference type="Gene3D" id="3.40.1350.10">
    <property type="match status" value="1"/>
</dbReference>
<dbReference type="PANTHER" id="PTHR34039:SF1">
    <property type="entry name" value="UPF0102 PROTEIN YRAN"/>
    <property type="match status" value="1"/>
</dbReference>
<dbReference type="InterPro" id="IPR011856">
    <property type="entry name" value="tRNA_endonuc-like_dom_sf"/>
</dbReference>
<keyword evidence="4" id="KW-1185">Reference proteome</keyword>
<evidence type="ECO:0000256" key="2">
    <source>
        <dbReference type="HAMAP-Rule" id="MF_00048"/>
    </source>
</evidence>
<evidence type="ECO:0000313" key="4">
    <source>
        <dbReference type="Proteomes" id="UP000832041"/>
    </source>
</evidence>
<reference evidence="3 4" key="1">
    <citation type="submission" date="2020-04" db="EMBL/GenBank/DDBJ databases">
        <title>Thermobifida alba genome sequencing and assembly.</title>
        <authorList>
            <person name="Luzics S."/>
            <person name="Horvath B."/>
            <person name="Nagy I."/>
            <person name="Toth A."/>
            <person name="Nagy I."/>
            <person name="Kukolya J."/>
        </authorList>
    </citation>
    <scope>NUCLEOTIDE SEQUENCE [LARGE SCALE GENOMIC DNA]</scope>
    <source>
        <strain evidence="3 4">DSM 43795</strain>
    </source>
</reference>
<gene>
    <name evidence="3" type="ORF">FOF52_21315</name>
</gene>